<keyword evidence="1" id="KW-0813">Transport</keyword>
<accession>A0A426VFH6</accession>
<dbReference type="OrthoDB" id="9815350at2"/>
<dbReference type="PANTHER" id="PTHR37424">
    <property type="entry name" value="BACTERIOFERRITIN-ASSOCIATED FERREDOXIN"/>
    <property type="match status" value="1"/>
</dbReference>
<evidence type="ECO:0000256" key="4">
    <source>
        <dbReference type="ARBA" id="ARBA00022982"/>
    </source>
</evidence>
<evidence type="ECO:0000313" key="11">
    <source>
        <dbReference type="Proteomes" id="UP000269265"/>
    </source>
</evidence>
<keyword evidence="11" id="KW-1185">Reference proteome</keyword>
<evidence type="ECO:0000256" key="6">
    <source>
        <dbReference type="ARBA" id="ARBA00023014"/>
    </source>
</evidence>
<comment type="caution">
    <text evidence="10">The sequence shown here is derived from an EMBL/GenBank/DDBJ whole genome shotgun (WGS) entry which is preliminary data.</text>
</comment>
<sequence length="71" mass="7782">MIVCVCHKVSDRDIKRQVRDGCSSFEALQFETGVSTCCGCCETCAREVFDQAQGNTMIERPIVMVGSLSMA</sequence>
<organism evidence="10 11">
    <name type="scientific">Aquabacterium soli</name>
    <dbReference type="NCBI Taxonomy" id="2493092"/>
    <lineage>
        <taxon>Bacteria</taxon>
        <taxon>Pseudomonadati</taxon>
        <taxon>Pseudomonadota</taxon>
        <taxon>Betaproteobacteria</taxon>
        <taxon>Burkholderiales</taxon>
        <taxon>Aquabacterium</taxon>
    </lineage>
</organism>
<dbReference type="RefSeq" id="WP_125242246.1">
    <property type="nucleotide sequence ID" value="NZ_RSED01000003.1"/>
</dbReference>
<dbReference type="Proteomes" id="UP000269265">
    <property type="component" value="Unassembled WGS sequence"/>
</dbReference>
<feature type="domain" description="BFD-like [2Fe-2S]-binding" evidence="9">
    <location>
        <begin position="2"/>
        <end position="50"/>
    </location>
</feature>
<keyword evidence="3" id="KW-0479">Metal-binding</keyword>
<evidence type="ECO:0000256" key="7">
    <source>
        <dbReference type="ARBA" id="ARBA00039386"/>
    </source>
</evidence>
<dbReference type="GO" id="GO:0051537">
    <property type="term" value="F:2 iron, 2 sulfur cluster binding"/>
    <property type="evidence" value="ECO:0007669"/>
    <property type="project" value="UniProtKB-KW"/>
</dbReference>
<proteinExistence type="inferred from homology"/>
<dbReference type="Pfam" id="PF04324">
    <property type="entry name" value="Fer2_BFD"/>
    <property type="match status" value="1"/>
</dbReference>
<comment type="similarity">
    <text evidence="8">Belongs to the Bfd family.</text>
</comment>
<evidence type="ECO:0000259" key="9">
    <source>
        <dbReference type="Pfam" id="PF04324"/>
    </source>
</evidence>
<dbReference type="InterPro" id="IPR041854">
    <property type="entry name" value="BFD-like_2Fe2S-bd_dom_sf"/>
</dbReference>
<keyword evidence="6" id="KW-0411">Iron-sulfur</keyword>
<gene>
    <name evidence="10" type="ORF">EIP75_04995</name>
</gene>
<dbReference type="PANTHER" id="PTHR37424:SF1">
    <property type="entry name" value="BACTERIOFERRITIN-ASSOCIATED FERREDOXIN"/>
    <property type="match status" value="1"/>
</dbReference>
<name>A0A426VFH6_9BURK</name>
<evidence type="ECO:0000256" key="1">
    <source>
        <dbReference type="ARBA" id="ARBA00022448"/>
    </source>
</evidence>
<dbReference type="AlphaFoldDB" id="A0A426VFH6"/>
<evidence type="ECO:0000256" key="8">
    <source>
        <dbReference type="ARBA" id="ARBA00046332"/>
    </source>
</evidence>
<keyword evidence="4" id="KW-0249">Electron transport</keyword>
<evidence type="ECO:0000256" key="3">
    <source>
        <dbReference type="ARBA" id="ARBA00022723"/>
    </source>
</evidence>
<evidence type="ECO:0000256" key="5">
    <source>
        <dbReference type="ARBA" id="ARBA00023004"/>
    </source>
</evidence>
<dbReference type="Gene3D" id="1.10.10.1100">
    <property type="entry name" value="BFD-like [2Fe-2S]-binding domain"/>
    <property type="match status" value="1"/>
</dbReference>
<dbReference type="InterPro" id="IPR007419">
    <property type="entry name" value="BFD-like_2Fe2S-bd_dom"/>
</dbReference>
<keyword evidence="2" id="KW-0001">2Fe-2S</keyword>
<dbReference type="EMBL" id="RSED01000003">
    <property type="protein sequence ID" value="RRS05678.1"/>
    <property type="molecule type" value="Genomic_DNA"/>
</dbReference>
<evidence type="ECO:0000256" key="2">
    <source>
        <dbReference type="ARBA" id="ARBA00022714"/>
    </source>
</evidence>
<dbReference type="GO" id="GO:0046872">
    <property type="term" value="F:metal ion binding"/>
    <property type="evidence" value="ECO:0007669"/>
    <property type="project" value="UniProtKB-KW"/>
</dbReference>
<dbReference type="InterPro" id="IPR052371">
    <property type="entry name" value="BFD-associated_ferredoxin"/>
</dbReference>
<evidence type="ECO:0000313" key="10">
    <source>
        <dbReference type="EMBL" id="RRS05678.1"/>
    </source>
</evidence>
<protein>
    <recommendedName>
        <fullName evidence="7">Bacterioferritin-associated ferredoxin</fullName>
    </recommendedName>
</protein>
<keyword evidence="5" id="KW-0408">Iron</keyword>
<reference evidence="10 11" key="1">
    <citation type="submission" date="2018-12" db="EMBL/GenBank/DDBJ databases">
        <title>The whole draft genome of Aquabacterium sp. SJQ9.</title>
        <authorList>
            <person name="Sun L."/>
            <person name="Gao X."/>
            <person name="Chen W."/>
            <person name="Huang K."/>
        </authorList>
    </citation>
    <scope>NUCLEOTIDE SEQUENCE [LARGE SCALE GENOMIC DNA]</scope>
    <source>
        <strain evidence="10 11">SJQ9</strain>
    </source>
</reference>